<dbReference type="InterPro" id="IPR011042">
    <property type="entry name" value="6-blade_b-propeller_TolB-like"/>
</dbReference>
<proteinExistence type="inferred from homology"/>
<dbReference type="Proteomes" id="UP000012488">
    <property type="component" value="Chromosome"/>
</dbReference>
<feature type="domain" description="SMP-30/Gluconolactonase/LRE-like region" evidence="4">
    <location>
        <begin position="17"/>
        <end position="259"/>
    </location>
</feature>
<dbReference type="RefSeq" id="WP_010687163.1">
    <property type="nucleotide sequence ID" value="NZ_CP043538.1"/>
</dbReference>
<dbReference type="SUPFAM" id="SSF63829">
    <property type="entry name" value="Calcium-dependent phosphotriesterase"/>
    <property type="match status" value="1"/>
</dbReference>
<keyword evidence="3" id="KW-0479">Metal-binding</keyword>
<dbReference type="InterPro" id="IPR005511">
    <property type="entry name" value="SMP-30"/>
</dbReference>
<evidence type="ECO:0000256" key="1">
    <source>
        <dbReference type="ARBA" id="ARBA00008853"/>
    </source>
</evidence>
<name>A0A6B9FGD3_9HYPH</name>
<gene>
    <name evidence="5" type="ORF">MMSR116_04180</name>
</gene>
<protein>
    <submittedName>
        <fullName evidence="5">SMP-30/gluconolactonase/LRE family protein</fullName>
    </submittedName>
</protein>
<dbReference type="AlphaFoldDB" id="A0A6B9FGD3"/>
<dbReference type="PANTHER" id="PTHR10907">
    <property type="entry name" value="REGUCALCIN"/>
    <property type="match status" value="1"/>
</dbReference>
<organism evidence="5 6">
    <name type="scientific">Methylobacterium mesophilicum SR1.6/6</name>
    <dbReference type="NCBI Taxonomy" id="908290"/>
    <lineage>
        <taxon>Bacteria</taxon>
        <taxon>Pseudomonadati</taxon>
        <taxon>Pseudomonadota</taxon>
        <taxon>Alphaproteobacteria</taxon>
        <taxon>Hyphomicrobiales</taxon>
        <taxon>Methylobacteriaceae</taxon>
        <taxon>Methylobacterium</taxon>
    </lineage>
</organism>
<feature type="binding site" evidence="3">
    <location>
        <position position="103"/>
    </location>
    <ligand>
        <name>substrate</name>
    </ligand>
</feature>
<dbReference type="KEGG" id="mmes:MMSR116_04180"/>
<dbReference type="PRINTS" id="PR01790">
    <property type="entry name" value="SMP30FAMILY"/>
</dbReference>
<evidence type="ECO:0000259" key="4">
    <source>
        <dbReference type="Pfam" id="PF08450"/>
    </source>
</evidence>
<feature type="binding site" evidence="3">
    <location>
        <position position="19"/>
    </location>
    <ligand>
        <name>a divalent metal cation</name>
        <dbReference type="ChEBI" id="CHEBI:60240"/>
    </ligand>
</feature>
<accession>A0A6B9FGD3</accession>
<dbReference type="PANTHER" id="PTHR10907:SF47">
    <property type="entry name" value="REGUCALCIN"/>
    <property type="match status" value="1"/>
</dbReference>
<keyword evidence="3" id="KW-0862">Zinc</keyword>
<evidence type="ECO:0000313" key="5">
    <source>
        <dbReference type="EMBL" id="QGY01189.1"/>
    </source>
</evidence>
<dbReference type="OrthoDB" id="2633250at2"/>
<sequence length="296" mass="31746">MDCLQHVRILSQVRCRLGEGPSYDPRTNTAWWVDILEARLFEMPVGTAQKALVHVLPIQVSDIAAIDGAHQLLSAEDGLYVRAIRDGDIRMLCPLEEDMLGNRSNDGRVHPSGALWIGTMDRDAARGRGAIYHVAGTRVRRLFGGLTVPSGISFSPDGATGYFVDTEVGVLRRVALDPRTGLPKGPPETHFDHRGGDGGIDGAAVDAEGLIWTARFGAGCLDAYSPAGERVRTVPVPMRQPTCPTFAGCALDRLLVTSAYEGMDEAGRAADPEHGRTILVDVGARGLLEPAFRLGA</sequence>
<comment type="cofactor">
    <cofactor evidence="3">
        <name>Zn(2+)</name>
        <dbReference type="ChEBI" id="CHEBI:29105"/>
    </cofactor>
    <text evidence="3">Binds 1 divalent metal cation per subunit.</text>
</comment>
<dbReference type="Gene3D" id="2.120.10.30">
    <property type="entry name" value="TolB, C-terminal domain"/>
    <property type="match status" value="1"/>
</dbReference>
<comment type="similarity">
    <text evidence="1">Belongs to the SMP-30/CGR1 family.</text>
</comment>
<evidence type="ECO:0000256" key="3">
    <source>
        <dbReference type="PIRSR" id="PIRSR605511-2"/>
    </source>
</evidence>
<evidence type="ECO:0000313" key="6">
    <source>
        <dbReference type="Proteomes" id="UP000012488"/>
    </source>
</evidence>
<dbReference type="InterPro" id="IPR013658">
    <property type="entry name" value="SGL"/>
</dbReference>
<dbReference type="GO" id="GO:0004341">
    <property type="term" value="F:gluconolactonase activity"/>
    <property type="evidence" value="ECO:0007669"/>
    <property type="project" value="TreeGrafter"/>
</dbReference>
<feature type="binding site" evidence="3">
    <location>
        <position position="201"/>
    </location>
    <ligand>
        <name>a divalent metal cation</name>
        <dbReference type="ChEBI" id="CHEBI:60240"/>
    </ligand>
</feature>
<feature type="binding site" evidence="3">
    <location>
        <position position="123"/>
    </location>
    <ligand>
        <name>substrate</name>
    </ligand>
</feature>
<dbReference type="GO" id="GO:0005509">
    <property type="term" value="F:calcium ion binding"/>
    <property type="evidence" value="ECO:0007669"/>
    <property type="project" value="TreeGrafter"/>
</dbReference>
<dbReference type="Pfam" id="PF08450">
    <property type="entry name" value="SGL"/>
    <property type="match status" value="1"/>
</dbReference>
<dbReference type="GO" id="GO:0019853">
    <property type="term" value="P:L-ascorbic acid biosynthetic process"/>
    <property type="evidence" value="ECO:0007669"/>
    <property type="project" value="TreeGrafter"/>
</dbReference>
<feature type="binding site" evidence="3">
    <location>
        <position position="105"/>
    </location>
    <ligand>
        <name>substrate</name>
    </ligand>
</feature>
<evidence type="ECO:0000256" key="2">
    <source>
        <dbReference type="PIRSR" id="PIRSR605511-1"/>
    </source>
</evidence>
<dbReference type="EMBL" id="CP043538">
    <property type="protein sequence ID" value="QGY01189.1"/>
    <property type="molecule type" value="Genomic_DNA"/>
</dbReference>
<feature type="active site" description="Proton donor/acceptor" evidence="2">
    <location>
        <position position="201"/>
    </location>
</feature>
<reference evidence="5 6" key="1">
    <citation type="journal article" date="2012" name="Genet. Mol. Biol.">
        <title>Analysis of 16S rRNA and mxaF genes revealing insights into Methylobacterium niche-specific plant association.</title>
        <authorList>
            <person name="Dourado M.N."/>
            <person name="Andreote F.D."/>
            <person name="Dini-Andreote F."/>
            <person name="Conti R."/>
            <person name="Araujo J.M."/>
            <person name="Araujo W.L."/>
        </authorList>
    </citation>
    <scope>NUCLEOTIDE SEQUENCE [LARGE SCALE GENOMIC DNA]</scope>
    <source>
        <strain evidence="5 6">SR1.6/6</strain>
    </source>
</reference>
<reference evidence="5 6" key="2">
    <citation type="journal article" date="2013" name="Genome Announc.">
        <title>Draft Genome Sequence of Methylobacterium mesophilicum Strain SR1.6/6, Isolated from Citrus sinensis.</title>
        <authorList>
            <person name="Marinho Almeida D."/>
            <person name="Dini-Andreote F."/>
            <person name="Camargo Neves A.A."/>
            <person name="Juca Ramos R.T."/>
            <person name="Andreote F.D."/>
            <person name="Carneiro A.R."/>
            <person name="Oliveira de Souza Lima A."/>
            <person name="Caracciolo Gomes de Sa P.H."/>
            <person name="Ribeiro Barbosa M.S."/>
            <person name="Araujo W.L."/>
            <person name="Silva A."/>
        </authorList>
    </citation>
    <scope>NUCLEOTIDE SEQUENCE [LARGE SCALE GENOMIC DNA]</scope>
    <source>
        <strain evidence="5 6">SR1.6/6</strain>
    </source>
</reference>